<feature type="transmembrane region" description="Helical" evidence="2">
    <location>
        <begin position="20"/>
        <end position="39"/>
    </location>
</feature>
<feature type="compositionally biased region" description="Basic and acidic residues" evidence="1">
    <location>
        <begin position="258"/>
        <end position="271"/>
    </location>
</feature>
<comment type="caution">
    <text evidence="3">The sequence shown here is derived from an EMBL/GenBank/DDBJ whole genome shotgun (WGS) entry which is preliminary data.</text>
</comment>
<keyword evidence="2" id="KW-0812">Transmembrane</keyword>
<proteinExistence type="predicted"/>
<sequence>MMTPSAEDPPKELLRAGQELALIAVSALALALVANSLYASYRAILQLATRIGAAAPEQIAISFEASLVVIVAWDIVLTWVKRPAPLLRWGARVLTVVSVVANAAVGWPDVRAMLMYVPAPVVILTIVESVRHVLLQRHRQREPIPLPRWLWHPASSLCLHRLMVKWEINSYRQALATQQRVEHAKRQLEVHFGDDWRQLAPADLVWMLDEWIMLDDAFARVRELVAGTATATGDNAAGTKAADDNNAEQVADTDNSSGDDKPDDDKNNTGDKRRHGNHRRRDGTAQGNRRSTRDVQEPASDKKTVPVLPHVVGTKHLRSKRAERMRQIAEILHADPLTPTAEIAESLAVDPRTVQRDIVDAPEYGFLPRELVAQRLALLSSGSAERHGDDKTADDSTPDDNFVVPPVVAARGDSDESADNISHDSATVFRLSPRQVDDKSEMGRDDARVAAEARLVAVGETTT</sequence>
<dbReference type="Pfam" id="PF10935">
    <property type="entry name" value="DUF2637"/>
    <property type="match status" value="1"/>
</dbReference>
<organism evidence="3 4">
    <name type="scientific">Bailinhaonella thermotolerans</name>
    <dbReference type="NCBI Taxonomy" id="1070861"/>
    <lineage>
        <taxon>Bacteria</taxon>
        <taxon>Bacillati</taxon>
        <taxon>Actinomycetota</taxon>
        <taxon>Actinomycetes</taxon>
        <taxon>Streptosporangiales</taxon>
        <taxon>Streptosporangiaceae</taxon>
        <taxon>Bailinhaonella</taxon>
    </lineage>
</organism>
<gene>
    <name evidence="3" type="ORF">D5H75_36065</name>
</gene>
<feature type="compositionally biased region" description="Basic residues" evidence="1">
    <location>
        <begin position="272"/>
        <end position="281"/>
    </location>
</feature>
<accession>A0A3A4A4Y5</accession>
<feature type="region of interest" description="Disordered" evidence="1">
    <location>
        <begin position="233"/>
        <end position="308"/>
    </location>
</feature>
<evidence type="ECO:0000313" key="4">
    <source>
        <dbReference type="Proteomes" id="UP000265768"/>
    </source>
</evidence>
<evidence type="ECO:0000256" key="1">
    <source>
        <dbReference type="SAM" id="MobiDB-lite"/>
    </source>
</evidence>
<evidence type="ECO:0000256" key="2">
    <source>
        <dbReference type="SAM" id="Phobius"/>
    </source>
</evidence>
<evidence type="ECO:0008006" key="5">
    <source>
        <dbReference type="Google" id="ProtNLM"/>
    </source>
</evidence>
<feature type="transmembrane region" description="Helical" evidence="2">
    <location>
        <begin position="59"/>
        <end position="77"/>
    </location>
</feature>
<feature type="compositionally biased region" description="Basic and acidic residues" evidence="1">
    <location>
        <begin position="291"/>
        <end position="304"/>
    </location>
</feature>
<reference evidence="3 4" key="1">
    <citation type="submission" date="2018-09" db="EMBL/GenBank/DDBJ databases">
        <title>YIM 75507 draft genome.</title>
        <authorList>
            <person name="Tang S."/>
            <person name="Feng Y."/>
        </authorList>
    </citation>
    <scope>NUCLEOTIDE SEQUENCE [LARGE SCALE GENOMIC DNA]</scope>
    <source>
        <strain evidence="3 4">YIM 75507</strain>
    </source>
</reference>
<dbReference type="OrthoDB" id="4333663at2"/>
<name>A0A3A4A4Y5_9ACTN</name>
<protein>
    <recommendedName>
        <fullName evidence="5">DUF2637 domain-containing protein</fullName>
    </recommendedName>
</protein>
<dbReference type="EMBL" id="QZEY01000023">
    <property type="protein sequence ID" value="RJL22020.1"/>
    <property type="molecule type" value="Genomic_DNA"/>
</dbReference>
<keyword evidence="2" id="KW-1133">Transmembrane helix</keyword>
<keyword evidence="4" id="KW-1185">Reference proteome</keyword>
<dbReference type="InterPro" id="IPR021235">
    <property type="entry name" value="DUF2637"/>
</dbReference>
<dbReference type="Proteomes" id="UP000265768">
    <property type="component" value="Unassembled WGS sequence"/>
</dbReference>
<dbReference type="AlphaFoldDB" id="A0A3A4A4Y5"/>
<feature type="compositionally biased region" description="Basic and acidic residues" evidence="1">
    <location>
        <begin position="384"/>
        <end position="394"/>
    </location>
</feature>
<evidence type="ECO:0000313" key="3">
    <source>
        <dbReference type="EMBL" id="RJL22020.1"/>
    </source>
</evidence>
<feature type="compositionally biased region" description="Basic and acidic residues" evidence="1">
    <location>
        <begin position="435"/>
        <end position="445"/>
    </location>
</feature>
<keyword evidence="2" id="KW-0472">Membrane</keyword>
<feature type="region of interest" description="Disordered" evidence="1">
    <location>
        <begin position="382"/>
        <end position="445"/>
    </location>
</feature>